<reference evidence="2 3" key="1">
    <citation type="submission" date="2020-08" db="EMBL/GenBank/DDBJ databases">
        <title>Description of novel Flavobacterium F-408 isolate.</title>
        <authorList>
            <person name="Saticioglu I.B."/>
            <person name="Duman M."/>
            <person name="Altun S."/>
        </authorList>
    </citation>
    <scope>NUCLEOTIDE SEQUENCE [LARGE SCALE GENOMIC DNA]</scope>
    <source>
        <strain evidence="2 3">F-408</strain>
    </source>
</reference>
<feature type="transmembrane region" description="Helical" evidence="1">
    <location>
        <begin position="12"/>
        <end position="35"/>
    </location>
</feature>
<keyword evidence="1" id="KW-1133">Transmembrane helix</keyword>
<proteinExistence type="predicted"/>
<dbReference type="RefSeq" id="WP_166125904.1">
    <property type="nucleotide sequence ID" value="NZ_JAANOQ010000002.1"/>
</dbReference>
<feature type="transmembrane region" description="Helical" evidence="1">
    <location>
        <begin position="93"/>
        <end position="110"/>
    </location>
</feature>
<dbReference type="Pfam" id="PF03203">
    <property type="entry name" value="MerC"/>
    <property type="match status" value="1"/>
</dbReference>
<sequence>MKKQITHSLDYIGVSSASLCLIHCLLFPLVTFIPIGITHNHYVDLIFALIGLFAVVKILKTNTELYIKLILSISMSVIIGCVLITIFFHYHSLLLYFGGVGMIVGHLLNFKNHKH</sequence>
<evidence type="ECO:0000256" key="1">
    <source>
        <dbReference type="SAM" id="Phobius"/>
    </source>
</evidence>
<gene>
    <name evidence="2" type="ORF">H8R27_11110</name>
</gene>
<organism evidence="2 3">
    <name type="scientific">Flavobacterium bernardetii</name>
    <dbReference type="NCBI Taxonomy" id="2813823"/>
    <lineage>
        <taxon>Bacteria</taxon>
        <taxon>Pseudomonadati</taxon>
        <taxon>Bacteroidota</taxon>
        <taxon>Flavobacteriia</taxon>
        <taxon>Flavobacteriales</taxon>
        <taxon>Flavobacteriaceae</taxon>
        <taxon>Flavobacterium</taxon>
    </lineage>
</organism>
<evidence type="ECO:0000313" key="2">
    <source>
        <dbReference type="EMBL" id="MBC5835432.1"/>
    </source>
</evidence>
<dbReference type="InterPro" id="IPR004891">
    <property type="entry name" value="Mercury-R_MerC"/>
</dbReference>
<name>A0ABR7J099_9FLAO</name>
<feature type="transmembrane region" description="Helical" evidence="1">
    <location>
        <begin position="41"/>
        <end position="59"/>
    </location>
</feature>
<keyword evidence="3" id="KW-1185">Reference proteome</keyword>
<protein>
    <submittedName>
        <fullName evidence="2">MerC domain-containing protein</fullName>
    </submittedName>
</protein>
<keyword evidence="1" id="KW-0472">Membrane</keyword>
<feature type="transmembrane region" description="Helical" evidence="1">
    <location>
        <begin position="66"/>
        <end position="87"/>
    </location>
</feature>
<comment type="caution">
    <text evidence="2">The sequence shown here is derived from an EMBL/GenBank/DDBJ whole genome shotgun (WGS) entry which is preliminary data.</text>
</comment>
<dbReference type="Proteomes" id="UP000605990">
    <property type="component" value="Unassembled WGS sequence"/>
</dbReference>
<keyword evidence="1" id="KW-0812">Transmembrane</keyword>
<evidence type="ECO:0000313" key="3">
    <source>
        <dbReference type="Proteomes" id="UP000605990"/>
    </source>
</evidence>
<dbReference type="EMBL" id="JACRUN010000006">
    <property type="protein sequence ID" value="MBC5835432.1"/>
    <property type="molecule type" value="Genomic_DNA"/>
</dbReference>
<accession>A0ABR7J099</accession>